<evidence type="ECO:0000313" key="2">
    <source>
        <dbReference type="Proteomes" id="UP000186917"/>
    </source>
</evidence>
<protein>
    <recommendedName>
        <fullName evidence="3">DUF481 domain-containing protein</fullName>
    </recommendedName>
</protein>
<evidence type="ECO:0000313" key="1">
    <source>
        <dbReference type="EMBL" id="SIT33921.1"/>
    </source>
</evidence>
<dbReference type="Pfam" id="PF04338">
    <property type="entry name" value="DUF481"/>
    <property type="match status" value="1"/>
</dbReference>
<accession>A0A173MLE0</accession>
<dbReference type="RefSeq" id="WP_231940307.1">
    <property type="nucleotide sequence ID" value="NZ_AP017422.1"/>
</dbReference>
<dbReference type="Proteomes" id="UP000186917">
    <property type="component" value="Unassembled WGS sequence"/>
</dbReference>
<gene>
    <name evidence="1" type="ORF">SAMN05421788_11417</name>
</gene>
<reference evidence="2" key="1">
    <citation type="submission" date="2017-01" db="EMBL/GenBank/DDBJ databases">
        <authorList>
            <person name="Varghese N."/>
            <person name="Submissions S."/>
        </authorList>
    </citation>
    <scope>NUCLEOTIDE SEQUENCE [LARGE SCALE GENOMIC DNA]</scope>
    <source>
        <strain evidence="2">DSM 21054</strain>
    </source>
</reference>
<organism evidence="1 2">
    <name type="scientific">Filimonas lacunae</name>
    <dbReference type="NCBI Taxonomy" id="477680"/>
    <lineage>
        <taxon>Bacteria</taxon>
        <taxon>Pseudomonadati</taxon>
        <taxon>Bacteroidota</taxon>
        <taxon>Chitinophagia</taxon>
        <taxon>Chitinophagales</taxon>
        <taxon>Chitinophagaceae</taxon>
        <taxon>Filimonas</taxon>
    </lineage>
</organism>
<name>A0A173MLE0_9BACT</name>
<dbReference type="KEGG" id="fln:FLA_4475"/>
<dbReference type="AlphaFoldDB" id="A0A173MLE0"/>
<sequence>MAQYNDSTHYHVSYSTTGIINHTNDANSYVLNNAFAFNVRKKSISLNSTNSWIYGQNNQSLTNNDFSTSLDFNIYRTSKLFYWGLANYDNSFSLKINERYQTGAGVAYSFVDNKTMFLNLSDGILYEKSNLMLNDTTREIYHTPRNSLRVRLRFEIKDIFVIDGTHFLQNSLLHSEDYIIKSVTNLSVKLRKWLSFTTTVNYNLLNRTHRENLLLNFGITAEKYF</sequence>
<proteinExistence type="predicted"/>
<keyword evidence="2" id="KW-1185">Reference proteome</keyword>
<dbReference type="InterPro" id="IPR007433">
    <property type="entry name" value="DUF481"/>
</dbReference>
<evidence type="ECO:0008006" key="3">
    <source>
        <dbReference type="Google" id="ProtNLM"/>
    </source>
</evidence>
<dbReference type="EMBL" id="FTOR01000014">
    <property type="protein sequence ID" value="SIT33921.1"/>
    <property type="molecule type" value="Genomic_DNA"/>
</dbReference>